<accession>A0A1J6HRW3</accession>
<keyword evidence="2" id="KW-1185">Reference proteome</keyword>
<dbReference type="InterPro" id="IPR027417">
    <property type="entry name" value="P-loop_NTPase"/>
</dbReference>
<proteinExistence type="predicted"/>
<dbReference type="Proteomes" id="UP000182985">
    <property type="component" value="Unassembled WGS sequence"/>
</dbReference>
<evidence type="ECO:0008006" key="3">
    <source>
        <dbReference type="Google" id="ProtNLM"/>
    </source>
</evidence>
<dbReference type="Gene3D" id="3.40.50.300">
    <property type="entry name" value="P-loop containing nucleotide triphosphate hydrolases"/>
    <property type="match status" value="1"/>
</dbReference>
<reference evidence="1 2" key="1">
    <citation type="submission" date="2016-10" db="EMBL/GenBank/DDBJ databases">
        <title>The Draft Genome Sequence of the Potato Rhizosphere Bacteria Ochrobactrum sp. IPA7.2.</title>
        <authorList>
            <person name="Gogoleva N.E."/>
            <person name="Khlopko Y.A."/>
            <person name="Burygin G.L."/>
            <person name="Plotnikov A.O."/>
        </authorList>
    </citation>
    <scope>NUCLEOTIDE SEQUENCE [LARGE SCALE GENOMIC DNA]</scope>
    <source>
        <strain evidence="1 2">IPA7.2</strain>
    </source>
</reference>
<organism evidence="1 2">
    <name type="scientific">Brucella cytisi</name>
    <dbReference type="NCBI Taxonomy" id="407152"/>
    <lineage>
        <taxon>Bacteria</taxon>
        <taxon>Pseudomonadati</taxon>
        <taxon>Pseudomonadota</taxon>
        <taxon>Alphaproteobacteria</taxon>
        <taxon>Hyphomicrobiales</taxon>
        <taxon>Brucellaceae</taxon>
        <taxon>Brucella/Ochrobactrum group</taxon>
        <taxon>Brucella</taxon>
    </lineage>
</organism>
<dbReference type="RefSeq" id="WP_071630488.1">
    <property type="nucleotide sequence ID" value="NZ_MOEC01000002.1"/>
</dbReference>
<evidence type="ECO:0000313" key="1">
    <source>
        <dbReference type="EMBL" id="OIS95115.1"/>
    </source>
</evidence>
<gene>
    <name evidence="1" type="ORF">BLA27_03805</name>
</gene>
<protein>
    <recommendedName>
        <fullName evidence="3">Shikimate kinase</fullName>
    </recommendedName>
</protein>
<dbReference type="SUPFAM" id="SSF52540">
    <property type="entry name" value="P-loop containing nucleoside triphosphate hydrolases"/>
    <property type="match status" value="1"/>
</dbReference>
<comment type="caution">
    <text evidence="1">The sequence shown here is derived from an EMBL/GenBank/DDBJ whole genome shotgun (WGS) entry which is preliminary data.</text>
</comment>
<name>A0A1J6HRW3_9HYPH</name>
<dbReference type="AlphaFoldDB" id="A0A1J6HRW3"/>
<dbReference type="OrthoDB" id="5187352at2"/>
<dbReference type="EMBL" id="MOEC01000002">
    <property type="protein sequence ID" value="OIS95115.1"/>
    <property type="molecule type" value="Genomic_DNA"/>
</dbReference>
<evidence type="ECO:0000313" key="2">
    <source>
        <dbReference type="Proteomes" id="UP000182985"/>
    </source>
</evidence>
<sequence>MKNTIIYLIGHYAVGKLTVARAIVDATNARLFDNHLANNVIFSLIQVDGRTSLPERVWDMIGVIRDQALLAMEELAPSDASFVLTNCLLESDPGDRATYEKVEQLAIARRSVFVPVILTASDTAHSCRMASPDRAERFKMTDAVAAARKRQTTELLRVNHPHRLDIDTTDMPPVEAARKIISYAASLAAGLSRNS</sequence>